<evidence type="ECO:0000256" key="6">
    <source>
        <dbReference type="ARBA" id="ARBA00023136"/>
    </source>
</evidence>
<proteinExistence type="inferred from homology"/>
<keyword evidence="2" id="KW-0812">Transmembrane</keyword>
<name>A0A3Q3GLW4_9LABR</name>
<protein>
    <recommendedName>
        <fullName evidence="9">Ig-like domain-containing protein</fullName>
    </recommendedName>
</protein>
<evidence type="ECO:0000256" key="4">
    <source>
        <dbReference type="ARBA" id="ARBA00022889"/>
    </source>
</evidence>
<organism evidence="10 11">
    <name type="scientific">Labrus bergylta</name>
    <name type="common">ballan wrasse</name>
    <dbReference type="NCBI Taxonomy" id="56723"/>
    <lineage>
        <taxon>Eukaryota</taxon>
        <taxon>Metazoa</taxon>
        <taxon>Chordata</taxon>
        <taxon>Craniata</taxon>
        <taxon>Vertebrata</taxon>
        <taxon>Euteleostomi</taxon>
        <taxon>Actinopterygii</taxon>
        <taxon>Neopterygii</taxon>
        <taxon>Teleostei</taxon>
        <taxon>Neoteleostei</taxon>
        <taxon>Acanthomorphata</taxon>
        <taxon>Eupercaria</taxon>
        <taxon>Labriformes</taxon>
        <taxon>Labridae</taxon>
        <taxon>Labrus</taxon>
    </lineage>
</organism>
<dbReference type="GO" id="GO:0030246">
    <property type="term" value="F:carbohydrate binding"/>
    <property type="evidence" value="ECO:0007669"/>
    <property type="project" value="UniProtKB-KW"/>
</dbReference>
<dbReference type="PROSITE" id="PS50835">
    <property type="entry name" value="IG_LIKE"/>
    <property type="match status" value="1"/>
</dbReference>
<evidence type="ECO:0000256" key="3">
    <source>
        <dbReference type="ARBA" id="ARBA00022734"/>
    </source>
</evidence>
<dbReference type="GO" id="GO:0007155">
    <property type="term" value="P:cell adhesion"/>
    <property type="evidence" value="ECO:0007669"/>
    <property type="project" value="UniProtKB-KW"/>
</dbReference>
<dbReference type="AlphaFoldDB" id="A0A3Q3GLW4"/>
<comment type="similarity">
    <text evidence="7">Belongs to the immunoglobulin superfamily. SIGLEC (sialic acid binding Ig-like lectin) family.</text>
</comment>
<feature type="compositionally biased region" description="Basic and acidic residues" evidence="8">
    <location>
        <begin position="377"/>
        <end position="398"/>
    </location>
</feature>
<accession>A0A3Q3GLW4</accession>
<dbReference type="STRING" id="56723.ENSLBEP00000032359"/>
<reference evidence="10" key="1">
    <citation type="submission" date="2025-08" db="UniProtKB">
        <authorList>
            <consortium name="Ensembl"/>
        </authorList>
    </citation>
    <scope>IDENTIFICATION</scope>
</reference>
<evidence type="ECO:0000256" key="5">
    <source>
        <dbReference type="ARBA" id="ARBA00022989"/>
    </source>
</evidence>
<dbReference type="PANTHER" id="PTHR12035:SF128">
    <property type="entry name" value="BRANCHED CHAIN KETO ACID DEHYDROGENASE E1 SUBUNIT BETA,-LIKE-RELATED"/>
    <property type="match status" value="1"/>
</dbReference>
<dbReference type="Ensembl" id="ENSLBET00000033804.1">
    <property type="protein sequence ID" value="ENSLBEP00000032359.1"/>
    <property type="gene ID" value="ENSLBEG00000024378.1"/>
</dbReference>
<dbReference type="SUPFAM" id="SSF48726">
    <property type="entry name" value="Immunoglobulin"/>
    <property type="match status" value="2"/>
</dbReference>
<dbReference type="InterPro" id="IPR036179">
    <property type="entry name" value="Ig-like_dom_sf"/>
</dbReference>
<feature type="compositionally biased region" description="Acidic residues" evidence="8">
    <location>
        <begin position="404"/>
        <end position="435"/>
    </location>
</feature>
<keyword evidence="11" id="KW-1185">Reference proteome</keyword>
<dbReference type="InterPro" id="IPR003598">
    <property type="entry name" value="Ig_sub2"/>
</dbReference>
<dbReference type="PANTHER" id="PTHR12035">
    <property type="entry name" value="SIALIC ACID BINDING IMMUNOGLOBULIN-LIKE LECTIN"/>
    <property type="match status" value="1"/>
</dbReference>
<keyword evidence="5" id="KW-1133">Transmembrane helix</keyword>
<dbReference type="SMART" id="SM00409">
    <property type="entry name" value="IG"/>
    <property type="match status" value="2"/>
</dbReference>
<evidence type="ECO:0000256" key="2">
    <source>
        <dbReference type="ARBA" id="ARBA00022692"/>
    </source>
</evidence>
<dbReference type="Pfam" id="PF07686">
    <property type="entry name" value="V-set"/>
    <property type="match status" value="1"/>
</dbReference>
<dbReference type="CDD" id="cd00096">
    <property type="entry name" value="Ig"/>
    <property type="match status" value="1"/>
</dbReference>
<dbReference type="InterPro" id="IPR013783">
    <property type="entry name" value="Ig-like_fold"/>
</dbReference>
<feature type="domain" description="Ig-like" evidence="9">
    <location>
        <begin position="211"/>
        <end position="318"/>
    </location>
</feature>
<dbReference type="GeneTree" id="ENSGT00940000174806"/>
<dbReference type="InParanoid" id="A0A3Q3GLW4"/>
<evidence type="ECO:0000259" key="9">
    <source>
        <dbReference type="PROSITE" id="PS50835"/>
    </source>
</evidence>
<dbReference type="InterPro" id="IPR013106">
    <property type="entry name" value="Ig_V-set"/>
</dbReference>
<keyword evidence="6" id="KW-0472">Membrane</keyword>
<dbReference type="GO" id="GO:0033691">
    <property type="term" value="F:sialic acid binding"/>
    <property type="evidence" value="ECO:0007669"/>
    <property type="project" value="TreeGrafter"/>
</dbReference>
<reference evidence="10" key="2">
    <citation type="submission" date="2025-09" db="UniProtKB">
        <authorList>
            <consortium name="Ensembl"/>
        </authorList>
    </citation>
    <scope>IDENTIFICATION</scope>
</reference>
<evidence type="ECO:0000256" key="7">
    <source>
        <dbReference type="ARBA" id="ARBA00038361"/>
    </source>
</evidence>
<evidence type="ECO:0000313" key="11">
    <source>
        <dbReference type="Proteomes" id="UP000261660"/>
    </source>
</evidence>
<keyword evidence="4" id="KW-0130">Cell adhesion</keyword>
<dbReference type="SMART" id="SM00408">
    <property type="entry name" value="IGc2"/>
    <property type="match status" value="1"/>
</dbReference>
<evidence type="ECO:0000256" key="1">
    <source>
        <dbReference type="ARBA" id="ARBA00004479"/>
    </source>
</evidence>
<dbReference type="Pfam" id="PF13927">
    <property type="entry name" value="Ig_3"/>
    <property type="match status" value="1"/>
</dbReference>
<dbReference type="Proteomes" id="UP000261660">
    <property type="component" value="Unplaced"/>
</dbReference>
<dbReference type="InterPro" id="IPR007110">
    <property type="entry name" value="Ig-like_dom"/>
</dbReference>
<evidence type="ECO:0000256" key="8">
    <source>
        <dbReference type="SAM" id="MobiDB-lite"/>
    </source>
</evidence>
<feature type="region of interest" description="Disordered" evidence="8">
    <location>
        <begin position="377"/>
        <end position="447"/>
    </location>
</feature>
<dbReference type="Gene3D" id="2.60.40.10">
    <property type="entry name" value="Immunoglobulins"/>
    <property type="match status" value="2"/>
</dbReference>
<dbReference type="InterPro" id="IPR051036">
    <property type="entry name" value="SIGLEC"/>
</dbReference>
<dbReference type="GO" id="GO:0005886">
    <property type="term" value="C:plasma membrane"/>
    <property type="evidence" value="ECO:0007669"/>
    <property type="project" value="TreeGrafter"/>
</dbReference>
<keyword evidence="3" id="KW-0430">Lectin</keyword>
<comment type="subcellular location">
    <subcellularLocation>
        <location evidence="1">Membrane</location>
        <topology evidence="1">Single-pass type I membrane protein</topology>
    </subcellularLocation>
</comment>
<dbReference type="InterPro" id="IPR003599">
    <property type="entry name" value="Ig_sub"/>
</dbReference>
<evidence type="ECO:0000313" key="10">
    <source>
        <dbReference type="Ensembl" id="ENSLBEP00000032359.1"/>
    </source>
</evidence>
<sequence>WTTRHKEVTWNFYICTSLERREFCQGDFCITLIDGQITAEAGLCVVIPCSFTISYWFSLKGLVWFKCETVQRCGDSDVILSRNNQKIQPGFKGRVSLLEPNLSQRNCSIIINDLTASDSGSYQLKVNLFTSRGGQDKFQYLQRATGLQSTLTCTAPGLCSGSNDSHITGNITDFKTETLTDVGQPTLFTFFSDLLSVTFTLYRRCVYFCLTDVKEVEITGNTSVREGELLQLTCSVESFPPSLVTWTKMSTKDIKSGSKPDVQNDTLANPENTTEIYLLSGNGQVTFSITKVTAKDSGQYICTANHSNITQMEKVDIEVIYAGQEVEDDQTYDQEVMEAGGAVAEEKAALDPDGGPNDVEYASIDFSVLKRSAAKKRETTETEYAEIKKDVKEQREDQSGGEGEVMEDKEEEMMIGEDEETKNCVPEEEEGEDEAVYSNVKDVMDEI</sequence>